<protein>
    <submittedName>
        <fullName evidence="4">Cytochrome P450</fullName>
    </submittedName>
</protein>
<dbReference type="GO" id="GO:0004497">
    <property type="term" value="F:monooxygenase activity"/>
    <property type="evidence" value="ECO:0007669"/>
    <property type="project" value="InterPro"/>
</dbReference>
<keyword evidence="6" id="KW-1185">Reference proteome</keyword>
<organism evidence="4 5">
    <name type="scientific">Acinetobacter sichuanensis</name>
    <dbReference type="NCBI Taxonomy" id="2136183"/>
    <lineage>
        <taxon>Bacteria</taxon>
        <taxon>Pseudomonadati</taxon>
        <taxon>Pseudomonadota</taxon>
        <taxon>Gammaproteobacteria</taxon>
        <taxon>Moraxellales</taxon>
        <taxon>Moraxellaceae</taxon>
        <taxon>Acinetobacter</taxon>
    </lineage>
</organism>
<evidence type="ECO:0000313" key="5">
    <source>
        <dbReference type="Proteomes" id="UP000240957"/>
    </source>
</evidence>
<evidence type="ECO:0000313" key="3">
    <source>
        <dbReference type="EMBL" id="MFC2996278.1"/>
    </source>
</evidence>
<evidence type="ECO:0000313" key="6">
    <source>
        <dbReference type="Proteomes" id="UP001595455"/>
    </source>
</evidence>
<dbReference type="Proteomes" id="UP001595455">
    <property type="component" value="Unassembled WGS sequence"/>
</dbReference>
<sequence length="420" mass="47968">MNGCPFHQTPPEGFDPYSEAYLKDPAFIYQNIREEKPIFWFEPLQVWILTQRKDIDRVLMDSETFSCKSNGNRIEIPEKYQHIITTEMMSEILISMDAPKHTLARKVAQRGFMRPNMLALAPEIEVRAHKILDKLVEESKNLDRVEFLEGYCLELTTQTLMALLNLPQKEEHMMRQLRDDFFKILASAREPMVEPEFSQVWDRYTKAHLKLRELVKERRNSNNLDIISVMSSAKEADGSPSLSIERIATHLTEFAAAGTDTTAQAMCNAIIFLSENPEQCALAQQDPTLWSKVFEETVRRRPSAPFASRVATKDTEIAGVTISQGQDVWLALASANTDPSLGDDLMDFNIKREPLNEQSHYSFTKGRHTCLGAPLGRTQGTIGLKVAYERLPHLKLAPENKSDFMPLAMLPIRRTLYVTY</sequence>
<reference evidence="6" key="3">
    <citation type="journal article" date="2019" name="Int. J. Syst. Evol. Microbiol.">
        <title>The Global Catalogue of Microorganisms (GCM) 10K type strain sequencing project: providing services to taxonomists for standard genome sequencing and annotation.</title>
        <authorList>
            <consortium name="The Broad Institute Genomics Platform"/>
            <consortium name="The Broad Institute Genome Sequencing Center for Infectious Disease"/>
            <person name="Wu L."/>
            <person name="Ma J."/>
        </authorList>
    </citation>
    <scope>NUCLEOTIDE SEQUENCE [LARGE SCALE GENOMIC DNA]</scope>
    <source>
        <strain evidence="6">KCTC 62575</strain>
    </source>
</reference>
<comment type="similarity">
    <text evidence="2">Belongs to the cytochrome P450 family.</text>
</comment>
<evidence type="ECO:0000256" key="2">
    <source>
        <dbReference type="ARBA" id="ARBA00010617"/>
    </source>
</evidence>
<name>A0A371YL62_9GAMM</name>
<reference evidence="3" key="1">
    <citation type="journal article" date="2014" name="Int. J. Syst. Evol. Microbiol.">
        <title>Complete genome of a new Firmicutes species belonging to the dominant human colonic microbiota ('Ruminococcus bicirculans') reveals two chromosomes and a selective capacity to utilize plant glucans.</title>
        <authorList>
            <consortium name="NISC Comparative Sequencing Program"/>
            <person name="Wegmann U."/>
            <person name="Louis P."/>
            <person name="Goesmann A."/>
            <person name="Henrissat B."/>
            <person name="Duncan S.H."/>
            <person name="Flint H.J."/>
        </authorList>
    </citation>
    <scope>NUCLEOTIDE SEQUENCE</scope>
    <source>
        <strain evidence="3">KCTC 62575</strain>
    </source>
</reference>
<dbReference type="InterPro" id="IPR001128">
    <property type="entry name" value="Cyt_P450"/>
</dbReference>
<dbReference type="EMBL" id="PYIX02000040">
    <property type="protein sequence ID" value="RFC82201.1"/>
    <property type="molecule type" value="Genomic_DNA"/>
</dbReference>
<dbReference type="Pfam" id="PF00067">
    <property type="entry name" value="p450"/>
    <property type="match status" value="1"/>
</dbReference>
<proteinExistence type="inferred from homology"/>
<dbReference type="PRINTS" id="PR00359">
    <property type="entry name" value="BP450"/>
</dbReference>
<evidence type="ECO:0000313" key="4">
    <source>
        <dbReference type="EMBL" id="RFC82201.1"/>
    </source>
</evidence>
<comment type="caution">
    <text evidence="4">The sequence shown here is derived from an EMBL/GenBank/DDBJ whole genome shotgun (WGS) entry which is preliminary data.</text>
</comment>
<evidence type="ECO:0000256" key="1">
    <source>
        <dbReference type="ARBA" id="ARBA00001971"/>
    </source>
</evidence>
<dbReference type="InterPro" id="IPR002397">
    <property type="entry name" value="Cyt_P450_B"/>
</dbReference>
<dbReference type="GO" id="GO:0020037">
    <property type="term" value="F:heme binding"/>
    <property type="evidence" value="ECO:0007669"/>
    <property type="project" value="InterPro"/>
</dbReference>
<dbReference type="Proteomes" id="UP000240957">
    <property type="component" value="Unassembled WGS sequence"/>
</dbReference>
<gene>
    <name evidence="3" type="ORF">ACFODO_13555</name>
    <name evidence="4" type="ORF">C9E89_017770</name>
</gene>
<dbReference type="EMBL" id="JBHRSF010000062">
    <property type="protein sequence ID" value="MFC2996278.1"/>
    <property type="molecule type" value="Genomic_DNA"/>
</dbReference>
<dbReference type="OrthoDB" id="4258484at2"/>
<dbReference type="GO" id="GO:0005506">
    <property type="term" value="F:iron ion binding"/>
    <property type="evidence" value="ECO:0007669"/>
    <property type="project" value="InterPro"/>
</dbReference>
<dbReference type="GO" id="GO:0016705">
    <property type="term" value="F:oxidoreductase activity, acting on paired donors, with incorporation or reduction of molecular oxygen"/>
    <property type="evidence" value="ECO:0007669"/>
    <property type="project" value="InterPro"/>
</dbReference>
<dbReference type="AlphaFoldDB" id="A0A371YL62"/>
<reference evidence="3" key="4">
    <citation type="submission" date="2024-09" db="EMBL/GenBank/DDBJ databases">
        <authorList>
            <person name="Sun Q."/>
            <person name="Mori K."/>
        </authorList>
    </citation>
    <scope>NUCLEOTIDE SEQUENCE</scope>
    <source>
        <strain evidence="3">KCTC 62575</strain>
    </source>
</reference>
<dbReference type="InterPro" id="IPR036396">
    <property type="entry name" value="Cyt_P450_sf"/>
</dbReference>
<dbReference type="PANTHER" id="PTHR46696:SF1">
    <property type="entry name" value="CYTOCHROME P450 YJIB-RELATED"/>
    <property type="match status" value="1"/>
</dbReference>
<dbReference type="PANTHER" id="PTHR46696">
    <property type="entry name" value="P450, PUTATIVE (EUROFUNG)-RELATED"/>
    <property type="match status" value="1"/>
</dbReference>
<dbReference type="SUPFAM" id="SSF48264">
    <property type="entry name" value="Cytochrome P450"/>
    <property type="match status" value="1"/>
</dbReference>
<comment type="cofactor">
    <cofactor evidence="1">
        <name>heme</name>
        <dbReference type="ChEBI" id="CHEBI:30413"/>
    </cofactor>
</comment>
<dbReference type="RefSeq" id="WP_107009673.1">
    <property type="nucleotide sequence ID" value="NZ_JBHRSF010000062.1"/>
</dbReference>
<accession>A0A371YL62</accession>
<dbReference type="Gene3D" id="1.10.630.10">
    <property type="entry name" value="Cytochrome P450"/>
    <property type="match status" value="1"/>
</dbReference>
<reference evidence="4 5" key="2">
    <citation type="submission" date="2018-08" db="EMBL/GenBank/DDBJ databases">
        <title>The draft genome of Acinetobacter sichuanensis strain WCHAc060041.</title>
        <authorList>
            <person name="Qin J."/>
            <person name="Feng Y."/>
            <person name="Zong Z."/>
        </authorList>
    </citation>
    <scope>NUCLEOTIDE SEQUENCE [LARGE SCALE GENOMIC DNA]</scope>
    <source>
        <strain evidence="4 5">WCHAc060041</strain>
    </source>
</reference>